<dbReference type="InterPro" id="IPR010734">
    <property type="entry name" value="Copine_C"/>
</dbReference>
<organism evidence="5 6">
    <name type="scientific">Blomia tropicalis</name>
    <name type="common">Mite</name>
    <dbReference type="NCBI Taxonomy" id="40697"/>
    <lineage>
        <taxon>Eukaryota</taxon>
        <taxon>Metazoa</taxon>
        <taxon>Ecdysozoa</taxon>
        <taxon>Arthropoda</taxon>
        <taxon>Chelicerata</taxon>
        <taxon>Arachnida</taxon>
        <taxon>Acari</taxon>
        <taxon>Acariformes</taxon>
        <taxon>Sarcoptiformes</taxon>
        <taxon>Astigmata</taxon>
        <taxon>Glycyphagoidea</taxon>
        <taxon>Echimyopodidae</taxon>
        <taxon>Blomia</taxon>
    </lineage>
</organism>
<dbReference type="Pfam" id="PF00168">
    <property type="entry name" value="C2"/>
    <property type="match status" value="2"/>
</dbReference>
<evidence type="ECO:0000256" key="1">
    <source>
        <dbReference type="ARBA" id="ARBA00009048"/>
    </source>
</evidence>
<evidence type="ECO:0000313" key="5">
    <source>
        <dbReference type="EMBL" id="KAJ6216033.1"/>
    </source>
</evidence>
<dbReference type="GO" id="GO:0005544">
    <property type="term" value="F:calcium-dependent phospholipid binding"/>
    <property type="evidence" value="ECO:0007669"/>
    <property type="project" value="InterPro"/>
</dbReference>
<dbReference type="InterPro" id="IPR035892">
    <property type="entry name" value="C2_domain_sf"/>
</dbReference>
<reference evidence="5" key="1">
    <citation type="submission" date="2022-12" db="EMBL/GenBank/DDBJ databases">
        <title>Genome assemblies of Blomia tropicalis.</title>
        <authorList>
            <person name="Cui Y."/>
        </authorList>
    </citation>
    <scope>NUCLEOTIDE SEQUENCE</scope>
    <source>
        <tissue evidence="5">Adult mites</tissue>
    </source>
</reference>
<evidence type="ECO:0000259" key="4">
    <source>
        <dbReference type="PROSITE" id="PS50004"/>
    </source>
</evidence>
<dbReference type="PANTHER" id="PTHR10857">
    <property type="entry name" value="COPINE"/>
    <property type="match status" value="1"/>
</dbReference>
<gene>
    <name evidence="5" type="ORF">RDWZM_010533</name>
</gene>
<name>A0A9Q0LWX8_BLOTA</name>
<dbReference type="SMART" id="SM00327">
    <property type="entry name" value="VWA"/>
    <property type="match status" value="1"/>
</dbReference>
<dbReference type="OMA" id="MVHETEF"/>
<feature type="compositionally biased region" description="Low complexity" evidence="3">
    <location>
        <begin position="383"/>
        <end position="394"/>
    </location>
</feature>
<dbReference type="Gene3D" id="2.60.40.150">
    <property type="entry name" value="C2 domain"/>
    <property type="match status" value="2"/>
</dbReference>
<comment type="similarity">
    <text evidence="1">Belongs to the copine family.</text>
</comment>
<dbReference type="GO" id="GO:0071277">
    <property type="term" value="P:cellular response to calcium ion"/>
    <property type="evidence" value="ECO:0007669"/>
    <property type="project" value="TreeGrafter"/>
</dbReference>
<dbReference type="InterPro" id="IPR000008">
    <property type="entry name" value="C2_dom"/>
</dbReference>
<dbReference type="EMBL" id="JAPWDV010000004">
    <property type="protein sequence ID" value="KAJ6216033.1"/>
    <property type="molecule type" value="Genomic_DNA"/>
</dbReference>
<dbReference type="GO" id="GO:0032991">
    <property type="term" value="C:protein-containing complex"/>
    <property type="evidence" value="ECO:0007669"/>
    <property type="project" value="UniProtKB-ARBA"/>
</dbReference>
<keyword evidence="6" id="KW-1185">Reference proteome</keyword>
<dbReference type="CDD" id="cd04047">
    <property type="entry name" value="C2B_Copine"/>
    <property type="match status" value="1"/>
</dbReference>
<evidence type="ECO:0000256" key="3">
    <source>
        <dbReference type="SAM" id="MobiDB-lite"/>
    </source>
</evidence>
<dbReference type="AlphaFoldDB" id="A0A9Q0LWX8"/>
<dbReference type="InterPro" id="IPR036465">
    <property type="entry name" value="vWFA_dom_sf"/>
</dbReference>
<comment type="caution">
    <text evidence="5">The sequence shown here is derived from an EMBL/GenBank/DDBJ whole genome shotgun (WGS) entry which is preliminary data.</text>
</comment>
<feature type="region of interest" description="Disordered" evidence="3">
    <location>
        <begin position="342"/>
        <end position="394"/>
    </location>
</feature>
<dbReference type="SUPFAM" id="SSF53300">
    <property type="entry name" value="vWA-like"/>
    <property type="match status" value="1"/>
</dbReference>
<proteinExistence type="inferred from homology"/>
<dbReference type="InterPro" id="IPR045052">
    <property type="entry name" value="Copine"/>
</dbReference>
<dbReference type="InterPro" id="IPR002035">
    <property type="entry name" value="VWF_A"/>
</dbReference>
<dbReference type="Pfam" id="PF07002">
    <property type="entry name" value="Copine"/>
    <property type="match status" value="1"/>
</dbReference>
<dbReference type="CDD" id="cd04048">
    <property type="entry name" value="C2A_Copine"/>
    <property type="match status" value="1"/>
</dbReference>
<dbReference type="OrthoDB" id="5855668at2759"/>
<dbReference type="Proteomes" id="UP001142055">
    <property type="component" value="Chromosome 4"/>
</dbReference>
<feature type="domain" description="C2" evidence="4">
    <location>
        <begin position="197"/>
        <end position="324"/>
    </location>
</feature>
<dbReference type="PROSITE" id="PS50004">
    <property type="entry name" value="C2"/>
    <property type="match status" value="2"/>
</dbReference>
<keyword evidence="2" id="KW-0677">Repeat</keyword>
<dbReference type="PANTHER" id="PTHR10857:SF106">
    <property type="entry name" value="C2 DOMAIN-CONTAINING PROTEIN"/>
    <property type="match status" value="1"/>
</dbReference>
<feature type="compositionally biased region" description="Low complexity" evidence="3">
    <location>
        <begin position="352"/>
        <end position="361"/>
    </location>
</feature>
<accession>A0A9Q0LWX8</accession>
<dbReference type="SMART" id="SM00239">
    <property type="entry name" value="C2"/>
    <property type="match status" value="2"/>
</dbReference>
<sequence>MMSGAGGGSGGGGGGGDNAYYPDLSAFGNYGATGSTTTPTPTAPTPTSNVTMPNTIPTMTSSNVGASQTNNNSNQLGGRAIMPTSQIEMTISCRNLLNKDILSKSDPYCLVLMRDSWQEKFFELGRTETIQDSLSPEWVKKFIIDYNFETVQRIRFEIWDLDPDGKDFLGYHETTLAEIVSFASRQYVRPLNGMPDKKNSGQIIVVTEELSSCKQIVQLQLSAADLPRTFCGLFRPDPFLVISRSNEDGTFSVVTKSEPIRSSKAPIWLPINMRVRTLCNGDYERTIKIDCYDHRSNGKHVLIGSCFTSLRELITDDSALSTTLVPFNQTLITRSTSKHFQLIPPRDHSNHSSSSSSSSSRQQKRSQRTQQQQQTFDQIGAKGNSNHSSSSGSSINVGSLILREITVNEEITFIDYIKSGTQIHFAVAIDFTASNGPPRDPHSLHFLDTFGGKPNPYEIALRAVGEIIQQYDSAGMFPAFGFGAKLPPNGDVSHQFALNGNQSHPYCSSIQEILTHYRNCLATTTLYGPTNFSLVINNTAQIASKYLDGKHYFILLIITDGIISDMHQTKNALINASKYPISIIIVGVGNADFAAMDELDSDDIRLSVDGRYAERDIVQFVPLNKFLSRSGPYIRSQADLAREVLAEMPDQMTGYMKSRGFMPTAEHQVTPIHQ</sequence>
<dbReference type="FunFam" id="2.60.40.150:FF:000099">
    <property type="entry name" value="Copine 3"/>
    <property type="match status" value="1"/>
</dbReference>
<evidence type="ECO:0000256" key="2">
    <source>
        <dbReference type="ARBA" id="ARBA00022737"/>
    </source>
</evidence>
<protein>
    <recommendedName>
        <fullName evidence="4">C2 domain-containing protein</fullName>
    </recommendedName>
</protein>
<dbReference type="InterPro" id="IPR037768">
    <property type="entry name" value="C2B_Copine"/>
</dbReference>
<dbReference type="SUPFAM" id="SSF49562">
    <property type="entry name" value="C2 domain (Calcium/lipid-binding domain, CaLB)"/>
    <property type="match status" value="2"/>
</dbReference>
<dbReference type="GO" id="GO:0005886">
    <property type="term" value="C:plasma membrane"/>
    <property type="evidence" value="ECO:0007669"/>
    <property type="project" value="TreeGrafter"/>
</dbReference>
<evidence type="ECO:0000313" key="6">
    <source>
        <dbReference type="Proteomes" id="UP001142055"/>
    </source>
</evidence>
<feature type="domain" description="C2" evidence="4">
    <location>
        <begin position="63"/>
        <end position="191"/>
    </location>
</feature>